<sequence>MSLSLIKLYASLIHISCSPTLVPLKFKAAFACSSFLNSTKASKGEQKKKGKIINKLKGFILFVLLIILIHFWT</sequence>
<dbReference type="EMBL" id="KE123764">
    <property type="protein sequence ID" value="EWC89780.1"/>
    <property type="molecule type" value="Genomic_DNA"/>
</dbReference>
<evidence type="ECO:0000313" key="3">
    <source>
        <dbReference type="Proteomes" id="UP000030673"/>
    </source>
</evidence>
<dbReference type="Proteomes" id="UP000030673">
    <property type="component" value="Unassembled WGS sequence"/>
</dbReference>
<evidence type="ECO:0000256" key="1">
    <source>
        <dbReference type="SAM" id="Phobius"/>
    </source>
</evidence>
<name>W7K9W0_PLAFO</name>
<dbReference type="AlphaFoldDB" id="W7K9W0"/>
<accession>W7K9W0</accession>
<gene>
    <name evidence="2" type="ORF">PFNF54_01359</name>
</gene>
<evidence type="ECO:0000313" key="2">
    <source>
        <dbReference type="EMBL" id="EWC89780.1"/>
    </source>
</evidence>
<keyword evidence="1" id="KW-1133">Transmembrane helix</keyword>
<proteinExistence type="predicted"/>
<reference evidence="2 3" key="1">
    <citation type="submission" date="2013-02" db="EMBL/GenBank/DDBJ databases">
        <title>The Genome Sequence of Plasmodium falciparum NF54.</title>
        <authorList>
            <consortium name="The Broad Institute Genome Sequencing Platform"/>
            <consortium name="The Broad Institute Genome Sequencing Center for Infectious Disease"/>
            <person name="Neafsey D."/>
            <person name="Cheeseman I."/>
            <person name="Volkman S."/>
            <person name="Adams J."/>
            <person name="Walker B."/>
            <person name="Young S.K."/>
            <person name="Zeng Q."/>
            <person name="Gargeya S."/>
            <person name="Fitzgerald M."/>
            <person name="Haas B."/>
            <person name="Abouelleil A."/>
            <person name="Alvarado L."/>
            <person name="Arachchi H.M."/>
            <person name="Berlin A.M."/>
            <person name="Chapman S.B."/>
            <person name="Dewar J."/>
            <person name="Goldberg J."/>
            <person name="Griggs A."/>
            <person name="Gujja S."/>
            <person name="Hansen M."/>
            <person name="Howarth C."/>
            <person name="Imamovic A."/>
            <person name="Larimer J."/>
            <person name="McCowan C."/>
            <person name="Murphy C."/>
            <person name="Neiman D."/>
            <person name="Pearson M."/>
            <person name="Priest M."/>
            <person name="Roberts A."/>
            <person name="Saif S."/>
            <person name="Shea T."/>
            <person name="Sisk P."/>
            <person name="Sykes S."/>
            <person name="Wortman J."/>
            <person name="Nusbaum C."/>
            <person name="Birren B."/>
        </authorList>
    </citation>
    <scope>NUCLEOTIDE SEQUENCE [LARGE SCALE GENOMIC DNA]</scope>
    <source>
        <strain evidence="2 3">NF54</strain>
    </source>
</reference>
<keyword evidence="3" id="KW-1185">Reference proteome</keyword>
<keyword evidence="1" id="KW-0472">Membrane</keyword>
<keyword evidence="1" id="KW-0812">Transmembrane</keyword>
<protein>
    <submittedName>
        <fullName evidence="2">Uncharacterized protein</fullName>
    </submittedName>
</protein>
<organism evidence="2 3">
    <name type="scientific">Plasmodium falciparum (isolate NF54)</name>
    <dbReference type="NCBI Taxonomy" id="5843"/>
    <lineage>
        <taxon>Eukaryota</taxon>
        <taxon>Sar</taxon>
        <taxon>Alveolata</taxon>
        <taxon>Apicomplexa</taxon>
        <taxon>Aconoidasida</taxon>
        <taxon>Haemosporida</taxon>
        <taxon>Plasmodiidae</taxon>
        <taxon>Plasmodium</taxon>
        <taxon>Plasmodium (Laverania)</taxon>
    </lineage>
</organism>
<feature type="transmembrane region" description="Helical" evidence="1">
    <location>
        <begin position="56"/>
        <end position="72"/>
    </location>
</feature>